<organism evidence="18 19">
    <name type="scientific">Cutaneotrichosporon spelunceum</name>
    <dbReference type="NCBI Taxonomy" id="1672016"/>
    <lineage>
        <taxon>Eukaryota</taxon>
        <taxon>Fungi</taxon>
        <taxon>Dikarya</taxon>
        <taxon>Basidiomycota</taxon>
        <taxon>Agaricomycotina</taxon>
        <taxon>Tremellomycetes</taxon>
        <taxon>Trichosporonales</taxon>
        <taxon>Trichosporonaceae</taxon>
        <taxon>Cutaneotrichosporon</taxon>
    </lineage>
</organism>
<comment type="subcellular location">
    <subcellularLocation>
        <location evidence="1 16">Endoplasmic reticulum membrane</location>
        <topology evidence="1 16">Multi-pass membrane protein</topology>
    </subcellularLocation>
</comment>
<comment type="caution">
    <text evidence="16">Lacks conserved residue(s) required for the propagation of feature annotation.</text>
</comment>
<evidence type="ECO:0000256" key="12">
    <source>
        <dbReference type="ARBA" id="ARBA00023098"/>
    </source>
</evidence>
<evidence type="ECO:0000256" key="13">
    <source>
        <dbReference type="ARBA" id="ARBA00023136"/>
    </source>
</evidence>
<keyword evidence="13 16" id="KW-0472">Membrane</keyword>
<evidence type="ECO:0000256" key="14">
    <source>
        <dbReference type="ARBA" id="ARBA00023315"/>
    </source>
</evidence>
<proteinExistence type="inferred from homology"/>
<keyword evidence="19" id="KW-1185">Reference proteome</keyword>
<dbReference type="PANTHER" id="PTHR12317">
    <property type="entry name" value="DIACYLGLYCEROL O-ACYLTRANSFERASE"/>
    <property type="match status" value="1"/>
</dbReference>
<evidence type="ECO:0000313" key="18">
    <source>
        <dbReference type="EMBL" id="GMK55770.1"/>
    </source>
</evidence>
<feature type="transmembrane region" description="Helical" evidence="16">
    <location>
        <begin position="190"/>
        <end position="209"/>
    </location>
</feature>
<accession>A0AAD3TS05</accession>
<evidence type="ECO:0000256" key="17">
    <source>
        <dbReference type="SAM" id="MobiDB-lite"/>
    </source>
</evidence>
<evidence type="ECO:0000256" key="15">
    <source>
        <dbReference type="ARBA" id="ARBA00048109"/>
    </source>
</evidence>
<evidence type="ECO:0000256" key="10">
    <source>
        <dbReference type="ARBA" id="ARBA00022824"/>
    </source>
</evidence>
<dbReference type="Pfam" id="PF03982">
    <property type="entry name" value="DAGAT"/>
    <property type="match status" value="1"/>
</dbReference>
<keyword evidence="10 16" id="KW-0256">Endoplasmic reticulum</keyword>
<dbReference type="CDD" id="cd07987">
    <property type="entry name" value="LPLAT_MGAT-like"/>
    <property type="match status" value="1"/>
</dbReference>
<reference evidence="18" key="2">
    <citation type="submission" date="2023-06" db="EMBL/GenBank/DDBJ databases">
        <authorList>
            <person name="Kobayashi Y."/>
            <person name="Kayamori A."/>
            <person name="Aoki K."/>
            <person name="Shiwa Y."/>
            <person name="Fujita N."/>
            <person name="Sugita T."/>
            <person name="Iwasaki W."/>
            <person name="Tanaka N."/>
            <person name="Takashima M."/>
        </authorList>
    </citation>
    <scope>NUCLEOTIDE SEQUENCE</scope>
    <source>
        <strain evidence="18">HIS016</strain>
    </source>
</reference>
<keyword evidence="14 16" id="KW-0012">Acyltransferase</keyword>
<keyword evidence="11 16" id="KW-1133">Transmembrane helix</keyword>
<evidence type="ECO:0000256" key="8">
    <source>
        <dbReference type="ARBA" id="ARBA00022692"/>
    </source>
</evidence>
<evidence type="ECO:0000256" key="9">
    <source>
        <dbReference type="ARBA" id="ARBA00022798"/>
    </source>
</evidence>
<comment type="pathway">
    <text evidence="3">Lipid metabolism.</text>
</comment>
<evidence type="ECO:0000256" key="6">
    <source>
        <dbReference type="ARBA" id="ARBA00022516"/>
    </source>
</evidence>
<evidence type="ECO:0000256" key="2">
    <source>
        <dbReference type="ARBA" id="ARBA00004771"/>
    </source>
</evidence>
<dbReference type="GO" id="GO:0006071">
    <property type="term" value="P:glycerol metabolic process"/>
    <property type="evidence" value="ECO:0007669"/>
    <property type="project" value="UniProtKB-UniRule"/>
</dbReference>
<feature type="region of interest" description="Disordered" evidence="17">
    <location>
        <begin position="1"/>
        <end position="83"/>
    </location>
</feature>
<evidence type="ECO:0000313" key="19">
    <source>
        <dbReference type="Proteomes" id="UP001222932"/>
    </source>
</evidence>
<keyword evidence="12 16" id="KW-0443">Lipid metabolism</keyword>
<dbReference type="AlphaFoldDB" id="A0AAD3TS05"/>
<evidence type="ECO:0000256" key="16">
    <source>
        <dbReference type="RuleBase" id="RU367023"/>
    </source>
</evidence>
<keyword evidence="8 16" id="KW-0812">Transmembrane</keyword>
<name>A0AAD3TS05_9TREE</name>
<dbReference type="Proteomes" id="UP001222932">
    <property type="component" value="Unassembled WGS sequence"/>
</dbReference>
<comment type="caution">
    <text evidence="18">The sequence shown here is derived from an EMBL/GenBank/DDBJ whole genome shotgun (WGS) entry which is preliminary data.</text>
</comment>
<comment type="function">
    <text evidence="16">Catalyzes the terminal and only committed step in triacylglycerol synthesis by using diacylglycerol and fatty acyl CoA as substrates.</text>
</comment>
<keyword evidence="6 16" id="KW-0444">Lipid biosynthesis</keyword>
<dbReference type="InterPro" id="IPR007130">
    <property type="entry name" value="DAGAT"/>
</dbReference>
<comment type="pathway">
    <text evidence="2 16">Glycerolipid metabolism; triacylglycerol biosynthesis.</text>
</comment>
<evidence type="ECO:0000256" key="1">
    <source>
        <dbReference type="ARBA" id="ARBA00004477"/>
    </source>
</evidence>
<sequence length="478" mass="53380">MSTSSSSQSSGSSSPGTSPVTTHSALDSEPGTPSGLGLNTKLDALGRIPDGGPSPAPSLITLQSSLPSTPDPATPSTEEAEPDFQYLSDAPTMRRRKASEKIGTTTFVSGATAQKPRHMKTASRHKSPLLESLKLPPLSEISIPKPSQIKFAPLHIPPHRRLQTFAILAWTLLMPLCVMLYFFFFSIPALWLILVPYTFWALVMDKAAFRGGRTRRWARRFPLWKYFCQYYPCSMIKEADLPADRTYVFGYHPHGIISMGAVATFATEYTGFNENYPGIKTHLLTLDSNFSIPLYRELLLFQGICSVSKRSCRNILRKGPGNAITIVVGGAAESLNAHPGTQDLTLRKRFGFIKVAIREGAQLVPVFSFGENDIYEQLSNEKGTTVFKMQKGFQKIFGFTLPLFHGRGIFNYSLGLMPYRHPIVTVVGRPIDVVKNNDPSDEYVKEVQAQYIEELVRIWDKYKDIYAKTRTRELRVIE</sequence>
<evidence type="ECO:0000256" key="7">
    <source>
        <dbReference type="ARBA" id="ARBA00022679"/>
    </source>
</evidence>
<comment type="catalytic activity">
    <reaction evidence="15 16">
        <text>an acyl-CoA + a 1,2-diacyl-sn-glycerol = a triacyl-sn-glycerol + CoA</text>
        <dbReference type="Rhea" id="RHEA:10868"/>
        <dbReference type="ChEBI" id="CHEBI:17815"/>
        <dbReference type="ChEBI" id="CHEBI:57287"/>
        <dbReference type="ChEBI" id="CHEBI:58342"/>
        <dbReference type="ChEBI" id="CHEBI:64615"/>
        <dbReference type="EC" id="2.3.1.20"/>
    </reaction>
</comment>
<dbReference type="EC" id="2.3.1.20" evidence="5 16"/>
<gene>
    <name evidence="18" type="primary">DGA1</name>
    <name evidence="18" type="ORF">CspeluHIS016_0208260</name>
</gene>
<keyword evidence="9" id="KW-0319">Glycerol metabolism</keyword>
<dbReference type="GO" id="GO:0005789">
    <property type="term" value="C:endoplasmic reticulum membrane"/>
    <property type="evidence" value="ECO:0007669"/>
    <property type="project" value="UniProtKB-SubCell"/>
</dbReference>
<dbReference type="EMBL" id="BTCM01000002">
    <property type="protein sequence ID" value="GMK55770.1"/>
    <property type="molecule type" value="Genomic_DNA"/>
</dbReference>
<evidence type="ECO:0000256" key="3">
    <source>
        <dbReference type="ARBA" id="ARBA00005189"/>
    </source>
</evidence>
<evidence type="ECO:0000256" key="5">
    <source>
        <dbReference type="ARBA" id="ARBA00013244"/>
    </source>
</evidence>
<evidence type="ECO:0000256" key="11">
    <source>
        <dbReference type="ARBA" id="ARBA00022989"/>
    </source>
</evidence>
<reference evidence="18" key="1">
    <citation type="journal article" date="2023" name="BMC Genomics">
        <title>Chromosome-level genome assemblies of Cutaneotrichosporon spp. (Trichosporonales, Basidiomycota) reveal imbalanced evolution between nucleotide sequences and chromosome synteny.</title>
        <authorList>
            <person name="Kobayashi Y."/>
            <person name="Kayamori A."/>
            <person name="Aoki K."/>
            <person name="Shiwa Y."/>
            <person name="Matsutani M."/>
            <person name="Fujita N."/>
            <person name="Sugita T."/>
            <person name="Iwasaki W."/>
            <person name="Tanaka N."/>
            <person name="Takashima M."/>
        </authorList>
    </citation>
    <scope>NUCLEOTIDE SEQUENCE</scope>
    <source>
        <strain evidence="18">HIS016</strain>
    </source>
</reference>
<keyword evidence="7" id="KW-0808">Transferase</keyword>
<dbReference type="GO" id="GO:0019432">
    <property type="term" value="P:triglyceride biosynthetic process"/>
    <property type="evidence" value="ECO:0007669"/>
    <property type="project" value="UniProtKB-UniRule"/>
</dbReference>
<comment type="similarity">
    <text evidence="4 16">Belongs to the diacylglycerol acyltransferase family.</text>
</comment>
<evidence type="ECO:0000256" key="4">
    <source>
        <dbReference type="ARBA" id="ARBA00005420"/>
    </source>
</evidence>
<protein>
    <recommendedName>
        <fullName evidence="5 16">Diacylglycerol O-acyltransferase</fullName>
        <ecNumber evidence="5 16">2.3.1.20</ecNumber>
    </recommendedName>
</protein>
<dbReference type="PANTHER" id="PTHR12317:SF0">
    <property type="entry name" value="ACYLTRANSFERASE"/>
    <property type="match status" value="1"/>
</dbReference>
<dbReference type="GO" id="GO:0004144">
    <property type="term" value="F:diacylglycerol O-acyltransferase activity"/>
    <property type="evidence" value="ECO:0007669"/>
    <property type="project" value="UniProtKB-UniRule"/>
</dbReference>
<feature type="compositionally biased region" description="Low complexity" evidence="17">
    <location>
        <begin position="1"/>
        <end position="24"/>
    </location>
</feature>